<protein>
    <submittedName>
        <fullName evidence="2">Uncharacterized protein</fullName>
    </submittedName>
</protein>
<feature type="region of interest" description="Disordered" evidence="1">
    <location>
        <begin position="400"/>
        <end position="421"/>
    </location>
</feature>
<reference evidence="2 3" key="1">
    <citation type="journal article" date="2015" name="Genome Biol. Evol.">
        <title>Comparative Genomics of a Bacterivorous Green Alga Reveals Evolutionary Causalities and Consequences of Phago-Mixotrophic Mode of Nutrition.</title>
        <authorList>
            <person name="Burns J.A."/>
            <person name="Paasch A."/>
            <person name="Narechania A."/>
            <person name="Kim E."/>
        </authorList>
    </citation>
    <scope>NUCLEOTIDE SEQUENCE [LARGE SCALE GENOMIC DNA]</scope>
    <source>
        <strain evidence="2 3">PLY_AMNH</strain>
    </source>
</reference>
<feature type="compositionally biased region" description="Basic and acidic residues" evidence="1">
    <location>
        <begin position="137"/>
        <end position="157"/>
    </location>
</feature>
<feature type="region of interest" description="Disordered" evidence="1">
    <location>
        <begin position="669"/>
        <end position="753"/>
    </location>
</feature>
<feature type="compositionally biased region" description="Polar residues" evidence="1">
    <location>
        <begin position="673"/>
        <end position="684"/>
    </location>
</feature>
<dbReference type="Proteomes" id="UP001190700">
    <property type="component" value="Unassembled WGS sequence"/>
</dbReference>
<sequence>MSSPLNVKNLLDFTEKLSRFKHGSTASAILNQQKLLGEAKTVLEWFKLLPPERQQQMLGVLVEPAGKLFKKNGQRLLVGPTTTIPQPNATPVQAGVIRKTFLAVGRMLRAAEASVAEWLSEKEEEVDDELSSDEGERDSPPKRKRPSRDERRSEPPKKQKPMSHALSRRRVRAMVRVRAAYRATLSLAKALEEVPHAFGDEMEWSICPEACPEISERAVAEGDFATVEDLEEATDVPPSVLDAYIAFRRGSAVIWHAHLRKCPSVVIDSLVDPRKQDWLSDMPKQAKGLFTDDVAAGEPTRTPNNDTLTKKADVAAAADKLFNGDLYAADGVRRATGALTSLNVSAGPLEGMNLALPTPVEAEDYRELFQRLATGFILSWNPDYLLATWTRFIQSRRDAGQATTRSAKAKPTDVTTPSPRTPKAALHCFQWNARKCSKKNCKFPHVCSICGGNHRKKDCKQSAQDAQCCDDEEVEPGRLATTRAGDTFEDDETCGDTLDEEDPGGAPRPGAWTLKAPKGDADWKVSAAHPGGAPGPGSQTPKAPKSGSSRKKAPREPGRPFSSPDPPSGNDDSAPPEVSSQRGCRRGAGRKAQQLRESQHVAAERRASELSAVEERRVAEQLAADQRVTQKLAANELRNPSALQNSCVGGKTAVSAHLGLSVPPGASLFGNPGVSSPDRNTQGGNRMWSCQGDPSGPGGSGRFWRGGWGPGGPGGSGGLGGGPGDPEGPGGDPGDDPDDGGNGGGWSYSTRDSTHSFHDRIASRKDELAACHKEALKAVGTTVDKYATEVEGSKHVLGPLLRLVWQVREVRELEPVRCAREEMASVGLFLHLVH</sequence>
<feature type="compositionally biased region" description="Acidic residues" evidence="1">
    <location>
        <begin position="487"/>
        <end position="503"/>
    </location>
</feature>
<keyword evidence="3" id="KW-1185">Reference proteome</keyword>
<gene>
    <name evidence="2" type="ORF">CYMTET_48590</name>
</gene>
<feature type="region of interest" description="Disordered" evidence="1">
    <location>
        <begin position="479"/>
        <end position="613"/>
    </location>
</feature>
<evidence type="ECO:0000313" key="2">
    <source>
        <dbReference type="EMBL" id="KAK3241670.1"/>
    </source>
</evidence>
<organism evidence="2 3">
    <name type="scientific">Cymbomonas tetramitiformis</name>
    <dbReference type="NCBI Taxonomy" id="36881"/>
    <lineage>
        <taxon>Eukaryota</taxon>
        <taxon>Viridiplantae</taxon>
        <taxon>Chlorophyta</taxon>
        <taxon>Pyramimonadophyceae</taxon>
        <taxon>Pyramimonadales</taxon>
        <taxon>Pyramimonadaceae</taxon>
        <taxon>Cymbomonas</taxon>
    </lineage>
</organism>
<accession>A0AAE0BTP3</accession>
<feature type="compositionally biased region" description="Acidic residues" evidence="1">
    <location>
        <begin position="122"/>
        <end position="136"/>
    </location>
</feature>
<feature type="region of interest" description="Disordered" evidence="1">
    <location>
        <begin position="121"/>
        <end position="169"/>
    </location>
</feature>
<dbReference type="AlphaFoldDB" id="A0AAE0BTP3"/>
<feature type="compositionally biased region" description="Basic and acidic residues" evidence="1">
    <location>
        <begin position="597"/>
        <end position="613"/>
    </location>
</feature>
<evidence type="ECO:0000313" key="3">
    <source>
        <dbReference type="Proteomes" id="UP001190700"/>
    </source>
</evidence>
<proteinExistence type="predicted"/>
<feature type="compositionally biased region" description="Gly residues" evidence="1">
    <location>
        <begin position="695"/>
        <end position="732"/>
    </location>
</feature>
<evidence type="ECO:0000256" key="1">
    <source>
        <dbReference type="SAM" id="MobiDB-lite"/>
    </source>
</evidence>
<dbReference type="EMBL" id="LGRX02033341">
    <property type="protein sequence ID" value="KAK3241670.1"/>
    <property type="molecule type" value="Genomic_DNA"/>
</dbReference>
<feature type="compositionally biased region" description="Basic residues" evidence="1">
    <location>
        <begin position="158"/>
        <end position="169"/>
    </location>
</feature>
<name>A0AAE0BTP3_9CHLO</name>
<comment type="caution">
    <text evidence="2">The sequence shown here is derived from an EMBL/GenBank/DDBJ whole genome shotgun (WGS) entry which is preliminary data.</text>
</comment>